<dbReference type="InterPro" id="IPR017941">
    <property type="entry name" value="Rieske_2Fe-2S"/>
</dbReference>
<organism evidence="8 9">
    <name type="scientific">Roseibium limicola</name>
    <dbReference type="NCBI Taxonomy" id="2816037"/>
    <lineage>
        <taxon>Bacteria</taxon>
        <taxon>Pseudomonadati</taxon>
        <taxon>Pseudomonadota</taxon>
        <taxon>Alphaproteobacteria</taxon>
        <taxon>Hyphomicrobiales</taxon>
        <taxon>Stappiaceae</taxon>
        <taxon>Roseibium</taxon>
    </lineage>
</organism>
<evidence type="ECO:0000256" key="3">
    <source>
        <dbReference type="ARBA" id="ARBA00022723"/>
    </source>
</evidence>
<dbReference type="InterPro" id="IPR036922">
    <property type="entry name" value="Rieske_2Fe-2S_sf"/>
</dbReference>
<feature type="domain" description="Rieske" evidence="7">
    <location>
        <begin position="44"/>
        <end position="150"/>
    </location>
</feature>
<evidence type="ECO:0000256" key="5">
    <source>
        <dbReference type="ARBA" id="ARBA00023004"/>
    </source>
</evidence>
<dbReference type="CDD" id="cd08884">
    <property type="entry name" value="RHO_alpha_C_GbcA-like"/>
    <property type="match status" value="1"/>
</dbReference>
<dbReference type="Gene3D" id="3.90.380.10">
    <property type="entry name" value="Naphthalene 1,2-dioxygenase Alpha Subunit, Chain A, domain 1"/>
    <property type="match status" value="1"/>
</dbReference>
<dbReference type="PANTHER" id="PTHR43756">
    <property type="entry name" value="CHOLINE MONOOXYGENASE, CHLOROPLASTIC"/>
    <property type="match status" value="1"/>
</dbReference>
<dbReference type="Pfam" id="PF00848">
    <property type="entry name" value="Ring_hydroxyl_A"/>
    <property type="match status" value="1"/>
</dbReference>
<dbReference type="GO" id="GO:0051537">
    <property type="term" value="F:2 iron, 2 sulfur cluster binding"/>
    <property type="evidence" value="ECO:0007669"/>
    <property type="project" value="UniProtKB-KW"/>
</dbReference>
<dbReference type="Gene3D" id="2.102.10.10">
    <property type="entry name" value="Rieske [2Fe-2S] iron-sulphur domain"/>
    <property type="match status" value="1"/>
</dbReference>
<keyword evidence="2" id="KW-0001">2Fe-2S</keyword>
<sequence>MMDASASLQELLARHRPGHSLEQAFYTDPEIFQTDLEQLFYRDWLFAIPACLLPKKGSYVTHKVGAYGLIIVRGQDGEIRALHNTCRHRGSTLCHASSGHVPKLVCPYHQWTYELDGKLLWARDMGTDFDPSKHGLKTVHCRELEGLVYICLADQAPDFDAFAATATRYLLPHDLTNAKVAHQSSIVENGNWKLVWENNRECYHCAGNHPSLCRTFPEDPRVTGMSEDISQLPPVVADHVKRMEAAGIPSVYKVAESGQFRLARMPLLDGAQSYTMDGKIAVQKRLGRIPYLDAGTLLKFHYPTTWNHFLSDHSILFRVTPISPMETEVTTFWLVNKDAQEGVDYDIDNLTKVWIHTNDEDREVVENNQNGINSPAYEPGPYSAVQESGVIQFIDWYRTTLGQRLSPVLMAAE</sequence>
<evidence type="ECO:0000259" key="7">
    <source>
        <dbReference type="PROSITE" id="PS51296"/>
    </source>
</evidence>
<comment type="caution">
    <text evidence="8">The sequence shown here is derived from an EMBL/GenBank/DDBJ whole genome shotgun (WGS) entry which is preliminary data.</text>
</comment>
<dbReference type="AlphaFoldDB" id="A0A939EKD2"/>
<keyword evidence="5" id="KW-0408">Iron</keyword>
<keyword evidence="8" id="KW-0223">Dioxygenase</keyword>
<keyword evidence="6" id="KW-0411">Iron-sulfur</keyword>
<reference evidence="8" key="1">
    <citation type="submission" date="2021-03" db="EMBL/GenBank/DDBJ databases">
        <title>Roseibium sp. CAU 1637 isolated from Incheon.</title>
        <authorList>
            <person name="Kim W."/>
        </authorList>
    </citation>
    <scope>NUCLEOTIDE SEQUENCE</scope>
    <source>
        <strain evidence="8">CAU 1637</strain>
    </source>
</reference>
<proteinExistence type="predicted"/>
<evidence type="ECO:0000313" key="9">
    <source>
        <dbReference type="Proteomes" id="UP000664779"/>
    </source>
</evidence>
<dbReference type="PROSITE" id="PS51296">
    <property type="entry name" value="RIESKE"/>
    <property type="match status" value="1"/>
</dbReference>
<dbReference type="SUPFAM" id="SSF50022">
    <property type="entry name" value="ISP domain"/>
    <property type="match status" value="1"/>
</dbReference>
<keyword evidence="4" id="KW-0560">Oxidoreductase</keyword>
<dbReference type="SUPFAM" id="SSF55961">
    <property type="entry name" value="Bet v1-like"/>
    <property type="match status" value="1"/>
</dbReference>
<evidence type="ECO:0000313" key="8">
    <source>
        <dbReference type="EMBL" id="MBO0344201.1"/>
    </source>
</evidence>
<dbReference type="Pfam" id="PF00355">
    <property type="entry name" value="Rieske"/>
    <property type="match status" value="1"/>
</dbReference>
<name>A0A939EKD2_9HYPH</name>
<evidence type="ECO:0000256" key="4">
    <source>
        <dbReference type="ARBA" id="ARBA00023002"/>
    </source>
</evidence>
<accession>A0A939EKD2</accession>
<dbReference type="PANTHER" id="PTHR43756:SF5">
    <property type="entry name" value="CHOLINE MONOOXYGENASE, CHLOROPLASTIC"/>
    <property type="match status" value="1"/>
</dbReference>
<dbReference type="Proteomes" id="UP000664779">
    <property type="component" value="Unassembled WGS sequence"/>
</dbReference>
<dbReference type="GO" id="GO:0051213">
    <property type="term" value="F:dioxygenase activity"/>
    <property type="evidence" value="ECO:0007669"/>
    <property type="project" value="UniProtKB-KW"/>
</dbReference>
<dbReference type="PRINTS" id="PR00090">
    <property type="entry name" value="RNGDIOXGNASE"/>
</dbReference>
<gene>
    <name evidence="8" type="ORF">J0X15_03115</name>
</gene>
<dbReference type="InterPro" id="IPR015879">
    <property type="entry name" value="Ring_hydroxy_dOase_asu_C_dom"/>
</dbReference>
<evidence type="ECO:0000256" key="6">
    <source>
        <dbReference type="ARBA" id="ARBA00023014"/>
    </source>
</evidence>
<dbReference type="InterPro" id="IPR001663">
    <property type="entry name" value="Rng_hydr_dOase-A"/>
</dbReference>
<keyword evidence="3" id="KW-0479">Metal-binding</keyword>
<protein>
    <submittedName>
        <fullName evidence="8">Aromatic ring-hydroxylating dioxygenase subunit alpha</fullName>
    </submittedName>
</protein>
<comment type="cofactor">
    <cofactor evidence="1">
        <name>Fe cation</name>
        <dbReference type="ChEBI" id="CHEBI:24875"/>
    </cofactor>
</comment>
<dbReference type="CDD" id="cd03469">
    <property type="entry name" value="Rieske_RO_Alpha_N"/>
    <property type="match status" value="1"/>
</dbReference>
<evidence type="ECO:0000256" key="2">
    <source>
        <dbReference type="ARBA" id="ARBA00022714"/>
    </source>
</evidence>
<dbReference type="GO" id="GO:0005506">
    <property type="term" value="F:iron ion binding"/>
    <property type="evidence" value="ECO:0007669"/>
    <property type="project" value="InterPro"/>
</dbReference>
<evidence type="ECO:0000256" key="1">
    <source>
        <dbReference type="ARBA" id="ARBA00001962"/>
    </source>
</evidence>
<keyword evidence="9" id="KW-1185">Reference proteome</keyword>
<dbReference type="EMBL" id="JAFLNF010000001">
    <property type="protein sequence ID" value="MBO0344201.1"/>
    <property type="molecule type" value="Genomic_DNA"/>
</dbReference>